<keyword evidence="2 3" id="KW-0378">Hydrolase</keyword>
<gene>
    <name evidence="5" type="ORF">DJ013_17530</name>
</gene>
<dbReference type="OrthoDB" id="9775851at2"/>
<dbReference type="RefSeq" id="WP_111373245.1">
    <property type="nucleotide sequence ID" value="NZ_CP029480.1"/>
</dbReference>
<evidence type="ECO:0000256" key="3">
    <source>
        <dbReference type="RuleBase" id="RU361235"/>
    </source>
</evidence>
<comment type="similarity">
    <text evidence="1 3">Belongs to the type-B carboxylesterase/lipase family.</text>
</comment>
<dbReference type="Proteomes" id="UP000249873">
    <property type="component" value="Chromosome"/>
</dbReference>
<dbReference type="PANTHER" id="PTHR11559">
    <property type="entry name" value="CARBOXYLESTERASE"/>
    <property type="match status" value="1"/>
</dbReference>
<evidence type="ECO:0000256" key="2">
    <source>
        <dbReference type="ARBA" id="ARBA00022801"/>
    </source>
</evidence>
<dbReference type="Gene3D" id="3.40.50.1820">
    <property type="entry name" value="alpha/beta hydrolase"/>
    <property type="match status" value="1"/>
</dbReference>
<dbReference type="EC" id="3.1.1.-" evidence="3"/>
<dbReference type="InterPro" id="IPR002018">
    <property type="entry name" value="CarbesteraseB"/>
</dbReference>
<feature type="chain" id="PRO_5016189407" description="Carboxylic ester hydrolase" evidence="3">
    <location>
        <begin position="30"/>
        <end position="555"/>
    </location>
</feature>
<dbReference type="KEGG" id="als:DJ013_17530"/>
<dbReference type="InterPro" id="IPR029058">
    <property type="entry name" value="AB_hydrolase_fold"/>
</dbReference>
<accession>A0A2Z4GFN2</accession>
<dbReference type="Pfam" id="PF00135">
    <property type="entry name" value="COesterase"/>
    <property type="match status" value="1"/>
</dbReference>
<reference evidence="5 6" key="1">
    <citation type="submission" date="2018-05" db="EMBL/GenBank/DDBJ databases">
        <title>Complete genome sequence of Arcticibacterium luteifluviistationis SM1504T, a cytophagaceae bacterium isolated from Arctic surface seawater.</title>
        <authorList>
            <person name="Li Y."/>
            <person name="Qin Q.-L."/>
        </authorList>
    </citation>
    <scope>NUCLEOTIDE SEQUENCE [LARGE SCALE GENOMIC DNA]</scope>
    <source>
        <strain evidence="5 6">SM1504</strain>
    </source>
</reference>
<dbReference type="SUPFAM" id="SSF53474">
    <property type="entry name" value="alpha/beta-Hydrolases"/>
    <property type="match status" value="1"/>
</dbReference>
<dbReference type="PROSITE" id="PS51318">
    <property type="entry name" value="TAT"/>
    <property type="match status" value="1"/>
</dbReference>
<evidence type="ECO:0000256" key="1">
    <source>
        <dbReference type="ARBA" id="ARBA00005964"/>
    </source>
</evidence>
<dbReference type="InterPro" id="IPR019826">
    <property type="entry name" value="Carboxylesterase_B_AS"/>
</dbReference>
<evidence type="ECO:0000313" key="6">
    <source>
        <dbReference type="Proteomes" id="UP000249873"/>
    </source>
</evidence>
<sequence>MKSNRRKFFKRAATGAATLGVAASGFSLASCNKPHTVACDVATGDDPILQMGEGIAVVNTTNGDVQGFKLRGINTFLGIPYGANTAGENRFMPPKKPEPWTDIKPVWWWGNSAPQQMAGRYSNPGSTFLDHWNYDELSEDCLKLNIWSPEVNDKVKRPVLVWLHGGGFRNGNAIEQDGYHGENLSRKGDMVFCSLNHRLGPMGFTNLADVAGSKFISSGNVGMLDIVFALKWVRDNIENFGGDPDNVTIMGQSGGGAKVCMLMAMPSAEGLFHKAVPLSGSSINAQPKADSEKLGAYVWKEAGGSIEKLQEMPWQEFLDLSNIAAEKFKEEVAETEGRRGGFTPVENGIDIPLGEFFSDPEGLSTNIPMMICTTFHEWSPSKRNPSLEEIDFNGVVSELKGKYGEKSAEILKAFRNDFPKATPIEIYGMIMSSRESVIKTANAKINQNSSVYLAWFGWQPPHLDGTLKAFHCLDICFWFDNTDLMYTHTGGGSRPRVLGDKMSEALVHFMKTGNPNGSSLPIWPKYSKEEGETMILNDVCEVKRNPDAEARASLS</sequence>
<dbReference type="InterPro" id="IPR050309">
    <property type="entry name" value="Type-B_Carboxylest/Lipase"/>
</dbReference>
<protein>
    <recommendedName>
        <fullName evidence="3">Carboxylic ester hydrolase</fullName>
        <ecNumber evidence="3">3.1.1.-</ecNumber>
    </recommendedName>
</protein>
<feature type="domain" description="Carboxylesterase type B" evidence="4">
    <location>
        <begin position="57"/>
        <end position="548"/>
    </location>
</feature>
<name>A0A2Z4GFN2_9BACT</name>
<dbReference type="InterPro" id="IPR006311">
    <property type="entry name" value="TAT_signal"/>
</dbReference>
<dbReference type="EMBL" id="CP029480">
    <property type="protein sequence ID" value="AWV99877.1"/>
    <property type="molecule type" value="Genomic_DNA"/>
</dbReference>
<dbReference type="PROSITE" id="PS00122">
    <property type="entry name" value="CARBOXYLESTERASE_B_1"/>
    <property type="match status" value="1"/>
</dbReference>
<organism evidence="5 6">
    <name type="scientific">Arcticibacterium luteifluviistationis</name>
    <dbReference type="NCBI Taxonomy" id="1784714"/>
    <lineage>
        <taxon>Bacteria</taxon>
        <taxon>Pseudomonadati</taxon>
        <taxon>Bacteroidota</taxon>
        <taxon>Cytophagia</taxon>
        <taxon>Cytophagales</taxon>
        <taxon>Leadbetterellaceae</taxon>
        <taxon>Arcticibacterium</taxon>
    </lineage>
</organism>
<evidence type="ECO:0000313" key="5">
    <source>
        <dbReference type="EMBL" id="AWV99877.1"/>
    </source>
</evidence>
<feature type="signal peptide" evidence="3">
    <location>
        <begin position="1"/>
        <end position="29"/>
    </location>
</feature>
<dbReference type="AlphaFoldDB" id="A0A2Z4GFN2"/>
<proteinExistence type="inferred from homology"/>
<evidence type="ECO:0000259" key="4">
    <source>
        <dbReference type="Pfam" id="PF00135"/>
    </source>
</evidence>
<keyword evidence="3" id="KW-0732">Signal</keyword>
<dbReference type="GO" id="GO:0016787">
    <property type="term" value="F:hydrolase activity"/>
    <property type="evidence" value="ECO:0007669"/>
    <property type="project" value="UniProtKB-KW"/>
</dbReference>
<keyword evidence="6" id="KW-1185">Reference proteome</keyword>
<dbReference type="PROSITE" id="PS51257">
    <property type="entry name" value="PROKAR_LIPOPROTEIN"/>
    <property type="match status" value="1"/>
</dbReference>